<dbReference type="EMBL" id="PEWY01000021">
    <property type="protein sequence ID" value="PIU37434.1"/>
    <property type="molecule type" value="Genomic_DNA"/>
</dbReference>
<protein>
    <recommendedName>
        <fullName evidence="3">HD domain-containing protein</fullName>
    </recommendedName>
</protein>
<evidence type="ECO:0008006" key="3">
    <source>
        <dbReference type="Google" id="ProtNLM"/>
    </source>
</evidence>
<name>A0A2M6YVA2_9BACT</name>
<evidence type="ECO:0000313" key="1">
    <source>
        <dbReference type="EMBL" id="PIU37434.1"/>
    </source>
</evidence>
<gene>
    <name evidence="1" type="ORF">COT02_00885</name>
</gene>
<proteinExistence type="predicted"/>
<reference evidence="2" key="1">
    <citation type="submission" date="2017-09" db="EMBL/GenBank/DDBJ databases">
        <title>Depth-based differentiation of microbial function through sediment-hosted aquifers and enrichment of novel symbionts in the deep terrestrial subsurface.</title>
        <authorList>
            <person name="Probst A.J."/>
            <person name="Ladd B."/>
            <person name="Jarett J.K."/>
            <person name="Geller-Mcgrath D.E."/>
            <person name="Sieber C.M.K."/>
            <person name="Emerson J.B."/>
            <person name="Anantharaman K."/>
            <person name="Thomas B.C."/>
            <person name="Malmstrom R."/>
            <person name="Stieglmeier M."/>
            <person name="Klingl A."/>
            <person name="Woyke T."/>
            <person name="Ryan C.M."/>
            <person name="Banfield J.F."/>
        </authorList>
    </citation>
    <scope>NUCLEOTIDE SEQUENCE [LARGE SCALE GENOMIC DNA]</scope>
</reference>
<dbReference type="Gene3D" id="1.10.3210.10">
    <property type="entry name" value="Hypothetical protein af1432"/>
    <property type="match status" value="1"/>
</dbReference>
<dbReference type="AlphaFoldDB" id="A0A2M6YVA2"/>
<evidence type="ECO:0000313" key="2">
    <source>
        <dbReference type="Proteomes" id="UP000230184"/>
    </source>
</evidence>
<organism evidence="1 2">
    <name type="scientific">Candidatus Roizmanbacteria bacterium CG07_land_8_20_14_0_80_34_15</name>
    <dbReference type="NCBI Taxonomy" id="1974849"/>
    <lineage>
        <taxon>Bacteria</taxon>
        <taxon>Candidatus Roizmaniibacteriota</taxon>
    </lineage>
</organism>
<dbReference type="Proteomes" id="UP000230184">
    <property type="component" value="Unassembled WGS sequence"/>
</dbReference>
<accession>A0A2M6YVA2</accession>
<dbReference type="SUPFAM" id="SSF109604">
    <property type="entry name" value="HD-domain/PDEase-like"/>
    <property type="match status" value="1"/>
</dbReference>
<sequence>MAVEIFIARADGTQKFPIPNAIDVNQKILSPENIKETLPINEWLRAFSKFLDSNPDDDTFRSMMKKNNSAGLWKKRPDELARLDVVVQEWPHRETVGNDIYSVIQNLSTEAHLLNGVNYLSSSKRIGIKKALRTAAFFHDIAKVNDVADIRHPQHSADMVESYFRTMNFTAQEIWLCYFLIKNHDLIGKTVNPKDTTEVSKLVDICHGFPSILQCLGALTIADISSIPGLKRINPNIISDVNQAIKLAYKEISNRNAKRGNPSYNLPNNNIRLFPFY</sequence>
<comment type="caution">
    <text evidence="1">The sequence shown here is derived from an EMBL/GenBank/DDBJ whole genome shotgun (WGS) entry which is preliminary data.</text>
</comment>